<name>A0A8T3BYL3_DENNO</name>
<accession>A0A8T3BYL3</accession>
<keyword evidence="2" id="KW-1185">Reference proteome</keyword>
<protein>
    <submittedName>
        <fullName evidence="1">Uncharacterized protein</fullName>
    </submittedName>
</protein>
<dbReference type="Proteomes" id="UP000829196">
    <property type="component" value="Unassembled WGS sequence"/>
</dbReference>
<dbReference type="AlphaFoldDB" id="A0A8T3BYL3"/>
<evidence type="ECO:0000313" key="1">
    <source>
        <dbReference type="EMBL" id="KAI0523121.1"/>
    </source>
</evidence>
<dbReference type="EMBL" id="JAGYWB010000005">
    <property type="protein sequence ID" value="KAI0523121.1"/>
    <property type="molecule type" value="Genomic_DNA"/>
</dbReference>
<organism evidence="1 2">
    <name type="scientific">Dendrobium nobile</name>
    <name type="common">Orchid</name>
    <dbReference type="NCBI Taxonomy" id="94219"/>
    <lineage>
        <taxon>Eukaryota</taxon>
        <taxon>Viridiplantae</taxon>
        <taxon>Streptophyta</taxon>
        <taxon>Embryophyta</taxon>
        <taxon>Tracheophyta</taxon>
        <taxon>Spermatophyta</taxon>
        <taxon>Magnoliopsida</taxon>
        <taxon>Liliopsida</taxon>
        <taxon>Asparagales</taxon>
        <taxon>Orchidaceae</taxon>
        <taxon>Epidendroideae</taxon>
        <taxon>Malaxideae</taxon>
        <taxon>Dendrobiinae</taxon>
        <taxon>Dendrobium</taxon>
    </lineage>
</organism>
<gene>
    <name evidence="1" type="ORF">KFK09_005511</name>
</gene>
<evidence type="ECO:0000313" key="2">
    <source>
        <dbReference type="Proteomes" id="UP000829196"/>
    </source>
</evidence>
<reference evidence="1" key="1">
    <citation type="journal article" date="2022" name="Front. Genet.">
        <title>Chromosome-Scale Assembly of the Dendrobium nobile Genome Provides Insights Into the Molecular Mechanism of the Biosynthesis of the Medicinal Active Ingredient of Dendrobium.</title>
        <authorList>
            <person name="Xu Q."/>
            <person name="Niu S.-C."/>
            <person name="Li K.-L."/>
            <person name="Zheng P.-J."/>
            <person name="Zhang X.-J."/>
            <person name="Jia Y."/>
            <person name="Liu Y."/>
            <person name="Niu Y.-X."/>
            <person name="Yu L.-H."/>
            <person name="Chen D.-F."/>
            <person name="Zhang G.-Q."/>
        </authorList>
    </citation>
    <scope>NUCLEOTIDE SEQUENCE</scope>
    <source>
        <tissue evidence="1">Leaf</tissue>
    </source>
</reference>
<sequence length="71" mass="8071">MTHYFCRIKLHMLANLSQVLLAGYSKHLKNDQPVSSLEHAIAFHEKNDIPHGILCNGIVDLISNLFKIMIN</sequence>
<comment type="caution">
    <text evidence="1">The sequence shown here is derived from an EMBL/GenBank/DDBJ whole genome shotgun (WGS) entry which is preliminary data.</text>
</comment>
<proteinExistence type="predicted"/>